<accession>A0AAP0HLB3</accession>
<sequence>MVRCSSSAAAAAPVKSGGSAAVKSVKVIPSGASTRIYEALELRDGDKSVYGGKSVGIVVRNVNETLAPKLIGVDVRIVVSLYHILKGIIKAKYGQDACNVGDEGGLAPNVQDNRDGLILLIDAIEKASYTGKIKIGMDVAASEFFMKDGIYDLDFKKQLNDGAHPSTDIQLVGDDLLGHKSKKNLEAIRPFAVTNNIHSTISNKIRDGGNRYCDVSVLCSIDLTKLILVVVVVVLMPPLFYRLTRDACIHA</sequence>
<organism evidence="9 10">
    <name type="scientific">Stephania yunnanensis</name>
    <dbReference type="NCBI Taxonomy" id="152371"/>
    <lineage>
        <taxon>Eukaryota</taxon>
        <taxon>Viridiplantae</taxon>
        <taxon>Streptophyta</taxon>
        <taxon>Embryophyta</taxon>
        <taxon>Tracheophyta</taxon>
        <taxon>Spermatophyta</taxon>
        <taxon>Magnoliopsida</taxon>
        <taxon>Ranunculales</taxon>
        <taxon>Menispermaceae</taxon>
        <taxon>Menispermoideae</taxon>
        <taxon>Cissampelideae</taxon>
        <taxon>Stephania</taxon>
    </lineage>
</organism>
<keyword evidence="6" id="KW-1133">Transmembrane helix</keyword>
<comment type="similarity">
    <text evidence="2">Belongs to the enolase family.</text>
</comment>
<dbReference type="InterPro" id="IPR000941">
    <property type="entry name" value="Enolase"/>
</dbReference>
<name>A0AAP0HLB3_9MAGN</name>
<dbReference type="GO" id="GO:0006096">
    <property type="term" value="P:glycolytic process"/>
    <property type="evidence" value="ECO:0007669"/>
    <property type="project" value="UniProtKB-KW"/>
</dbReference>
<evidence type="ECO:0000256" key="5">
    <source>
        <dbReference type="ARBA" id="ARBA00023239"/>
    </source>
</evidence>
<evidence type="ECO:0000259" key="8">
    <source>
        <dbReference type="SMART" id="SM01193"/>
    </source>
</evidence>
<dbReference type="AlphaFoldDB" id="A0AAP0HLB3"/>
<evidence type="ECO:0000256" key="2">
    <source>
        <dbReference type="ARBA" id="ARBA00009604"/>
    </source>
</evidence>
<protein>
    <recommendedName>
        <fullName evidence="3">phosphopyruvate hydratase</fullName>
        <ecNumber evidence="3">4.2.1.11</ecNumber>
    </recommendedName>
</protein>
<dbReference type="InterPro" id="IPR036849">
    <property type="entry name" value="Enolase-like_C_sf"/>
</dbReference>
<evidence type="ECO:0000256" key="3">
    <source>
        <dbReference type="ARBA" id="ARBA00012058"/>
    </source>
</evidence>
<dbReference type="Gene3D" id="3.20.20.120">
    <property type="entry name" value="Enolase-like C-terminal domain"/>
    <property type="match status" value="1"/>
</dbReference>
<dbReference type="Proteomes" id="UP001420932">
    <property type="component" value="Unassembled WGS sequence"/>
</dbReference>
<keyword evidence="6" id="KW-0472">Membrane</keyword>
<keyword evidence="6" id="KW-0812">Transmembrane</keyword>
<evidence type="ECO:0000256" key="1">
    <source>
        <dbReference type="ARBA" id="ARBA00005031"/>
    </source>
</evidence>
<reference evidence="9 10" key="1">
    <citation type="submission" date="2024-01" db="EMBL/GenBank/DDBJ databases">
        <title>Genome assemblies of Stephania.</title>
        <authorList>
            <person name="Yang L."/>
        </authorList>
    </citation>
    <scope>NUCLEOTIDE SEQUENCE [LARGE SCALE GENOMIC DNA]</scope>
    <source>
        <strain evidence="9">YNDBR</strain>
        <tissue evidence="9">Leaf</tissue>
    </source>
</reference>
<dbReference type="InterPro" id="IPR020811">
    <property type="entry name" value="Enolase_N"/>
</dbReference>
<proteinExistence type="inferred from homology"/>
<comment type="caution">
    <text evidence="9">The sequence shown here is derived from an EMBL/GenBank/DDBJ whole genome shotgun (WGS) entry which is preliminary data.</text>
</comment>
<dbReference type="PANTHER" id="PTHR11902:SF42">
    <property type="entry name" value="ENOLASE 1, CHLOROPLASTIC"/>
    <property type="match status" value="1"/>
</dbReference>
<keyword evidence="4" id="KW-0324">Glycolysis</keyword>
<dbReference type="GO" id="GO:0004634">
    <property type="term" value="F:phosphopyruvate hydratase activity"/>
    <property type="evidence" value="ECO:0007669"/>
    <property type="project" value="UniProtKB-EC"/>
</dbReference>
<dbReference type="GO" id="GO:0000287">
    <property type="term" value="F:magnesium ion binding"/>
    <property type="evidence" value="ECO:0007669"/>
    <property type="project" value="InterPro"/>
</dbReference>
<dbReference type="EC" id="4.2.1.11" evidence="3"/>
<gene>
    <name evidence="9" type="ORF">Syun_027744</name>
</gene>
<keyword evidence="5" id="KW-0456">Lyase</keyword>
<evidence type="ECO:0000256" key="6">
    <source>
        <dbReference type="SAM" id="Phobius"/>
    </source>
</evidence>
<dbReference type="SUPFAM" id="SSF54826">
    <property type="entry name" value="Enolase N-terminal domain-like"/>
    <property type="match status" value="1"/>
</dbReference>
<evidence type="ECO:0000313" key="10">
    <source>
        <dbReference type="Proteomes" id="UP001420932"/>
    </source>
</evidence>
<dbReference type="EMBL" id="JBBNAF010000012">
    <property type="protein sequence ID" value="KAK9092833.1"/>
    <property type="molecule type" value="Genomic_DNA"/>
</dbReference>
<dbReference type="SUPFAM" id="SSF51604">
    <property type="entry name" value="Enolase C-terminal domain-like"/>
    <property type="match status" value="1"/>
</dbReference>
<feature type="domain" description="Enolase N-terminal" evidence="8">
    <location>
        <begin position="16"/>
        <end position="85"/>
    </location>
</feature>
<evidence type="ECO:0000313" key="9">
    <source>
        <dbReference type="EMBL" id="KAK9092833.1"/>
    </source>
</evidence>
<keyword evidence="10" id="KW-1185">Reference proteome</keyword>
<dbReference type="GO" id="GO:0000015">
    <property type="term" value="C:phosphopyruvate hydratase complex"/>
    <property type="evidence" value="ECO:0007669"/>
    <property type="project" value="InterPro"/>
</dbReference>
<evidence type="ECO:0000256" key="4">
    <source>
        <dbReference type="ARBA" id="ARBA00023152"/>
    </source>
</evidence>
<dbReference type="InterPro" id="IPR029017">
    <property type="entry name" value="Enolase-like_N"/>
</dbReference>
<dbReference type="SMART" id="SM01192">
    <property type="entry name" value="Enolase_C"/>
    <property type="match status" value="1"/>
</dbReference>
<evidence type="ECO:0000259" key="7">
    <source>
        <dbReference type="SMART" id="SM01192"/>
    </source>
</evidence>
<dbReference type="SMART" id="SM01193">
    <property type="entry name" value="Enolase_N"/>
    <property type="match status" value="1"/>
</dbReference>
<dbReference type="Pfam" id="PF00113">
    <property type="entry name" value="Enolase_C"/>
    <property type="match status" value="1"/>
</dbReference>
<dbReference type="InterPro" id="IPR020810">
    <property type="entry name" value="Enolase_C"/>
</dbReference>
<comment type="pathway">
    <text evidence="1">Carbohydrate degradation; glycolysis; pyruvate from D-glyceraldehyde 3-phosphate: step 4/5.</text>
</comment>
<dbReference type="PANTHER" id="PTHR11902">
    <property type="entry name" value="ENOLASE"/>
    <property type="match status" value="1"/>
</dbReference>
<feature type="transmembrane region" description="Helical" evidence="6">
    <location>
        <begin position="223"/>
        <end position="241"/>
    </location>
</feature>
<feature type="domain" description="Enolase C-terminal TIM barrel" evidence="7">
    <location>
        <begin position="67"/>
        <end position="213"/>
    </location>
</feature>